<evidence type="ECO:0000313" key="1">
    <source>
        <dbReference type="EMBL" id="QJA85506.1"/>
    </source>
</evidence>
<dbReference type="Pfam" id="PF14354">
    <property type="entry name" value="Lar_restr_allev"/>
    <property type="match status" value="1"/>
</dbReference>
<proteinExistence type="predicted"/>
<reference evidence="1" key="1">
    <citation type="submission" date="2020-03" db="EMBL/GenBank/DDBJ databases">
        <title>The deep terrestrial virosphere.</title>
        <authorList>
            <person name="Holmfeldt K."/>
            <person name="Nilsson E."/>
            <person name="Simone D."/>
            <person name="Lopez-Fernandez M."/>
            <person name="Wu X."/>
            <person name="de Brujin I."/>
            <person name="Lundin D."/>
            <person name="Andersson A."/>
            <person name="Bertilsson S."/>
            <person name="Dopson M."/>
        </authorList>
    </citation>
    <scope>NUCLEOTIDE SEQUENCE</scope>
    <source>
        <strain evidence="1">MM415B02211</strain>
    </source>
</reference>
<dbReference type="AlphaFoldDB" id="A0A6M3KU00"/>
<dbReference type="EMBL" id="MT142579">
    <property type="protein sequence ID" value="QJA85506.1"/>
    <property type="molecule type" value="Genomic_DNA"/>
</dbReference>
<organism evidence="1">
    <name type="scientific">viral metagenome</name>
    <dbReference type="NCBI Taxonomy" id="1070528"/>
    <lineage>
        <taxon>unclassified sequences</taxon>
        <taxon>metagenomes</taxon>
        <taxon>organismal metagenomes</taxon>
    </lineage>
</organism>
<sequence>MLLKLKPCPWCGKPPTITTYPKESVLNGIVIACNNDTCAVSPYLDGDFDDFKNKTGVIKAWNNRI</sequence>
<accession>A0A6M3KU00</accession>
<protein>
    <submittedName>
        <fullName evidence="1">Putative restriction alleviation protein</fullName>
    </submittedName>
</protein>
<name>A0A6M3KU00_9ZZZZ</name>
<gene>
    <name evidence="1" type="ORF">MM415B02211_0002</name>
</gene>